<dbReference type="RefSeq" id="WP_191302323.1">
    <property type="nucleotide sequence ID" value="NZ_BNAR01000009.1"/>
</dbReference>
<evidence type="ECO:0000313" key="3">
    <source>
        <dbReference type="Proteomes" id="UP000605568"/>
    </source>
</evidence>
<protein>
    <submittedName>
        <fullName evidence="2">Uncharacterized protein</fullName>
    </submittedName>
</protein>
<feature type="compositionally biased region" description="Basic residues" evidence="1">
    <location>
        <begin position="156"/>
        <end position="167"/>
    </location>
</feature>
<comment type="caution">
    <text evidence="2">The sequence shown here is derived from an EMBL/GenBank/DDBJ whole genome shotgun (WGS) entry which is preliminary data.</text>
</comment>
<evidence type="ECO:0000313" key="2">
    <source>
        <dbReference type="EMBL" id="GHH49216.1"/>
    </source>
</evidence>
<name>A0ABQ3MKV7_9PSEU</name>
<evidence type="ECO:0000256" key="1">
    <source>
        <dbReference type="SAM" id="MobiDB-lite"/>
    </source>
</evidence>
<organism evidence="2 3">
    <name type="scientific">Lentzea cavernae</name>
    <dbReference type="NCBI Taxonomy" id="2020703"/>
    <lineage>
        <taxon>Bacteria</taxon>
        <taxon>Bacillati</taxon>
        <taxon>Actinomycetota</taxon>
        <taxon>Actinomycetes</taxon>
        <taxon>Pseudonocardiales</taxon>
        <taxon>Pseudonocardiaceae</taxon>
        <taxon>Lentzea</taxon>
    </lineage>
</organism>
<proteinExistence type="predicted"/>
<dbReference type="EMBL" id="BNAR01000009">
    <property type="protein sequence ID" value="GHH49216.1"/>
    <property type="molecule type" value="Genomic_DNA"/>
</dbReference>
<dbReference type="Proteomes" id="UP000605568">
    <property type="component" value="Unassembled WGS sequence"/>
</dbReference>
<accession>A0ABQ3MKV7</accession>
<reference evidence="3" key="1">
    <citation type="journal article" date="2019" name="Int. J. Syst. Evol. Microbiol.">
        <title>The Global Catalogue of Microorganisms (GCM) 10K type strain sequencing project: providing services to taxonomists for standard genome sequencing and annotation.</title>
        <authorList>
            <consortium name="The Broad Institute Genomics Platform"/>
            <consortium name="The Broad Institute Genome Sequencing Center for Infectious Disease"/>
            <person name="Wu L."/>
            <person name="Ma J."/>
        </authorList>
    </citation>
    <scope>NUCLEOTIDE SEQUENCE [LARGE SCALE GENOMIC DNA]</scope>
    <source>
        <strain evidence="3">CGMCC 4.7367</strain>
    </source>
</reference>
<gene>
    <name evidence="2" type="ORF">GCM10017774_56220</name>
</gene>
<sequence length="342" mass="37515">MVMYLREYLYADIDRIRSLAGQLMEGIPEESRLTEKRAKQLSLGMKAIAGSTGDWSSEEYTNRSMADSLFGALEEILESDGWLNDLSDTLQSHDTDYSTLPDEHPPGTIVRITCPGVIFDARFVARVFSGLAAASDALVAMNKFSNPVDEPSQGKAKPRQGQQKKRTGKDDQTPNPNSLESEIEDFDPAMLGIDAAMLRSMVKLSRGVFAPGIHLMLTPRSDDMAITARLQEGRKYLESDPEVLFSRYGTARQTWTMVGSIGTYSEAAYADQVGTISILEEGNTINRSKFASLVNYFMQFVGHQGLADVPQHPGFSIVPLAVYRSTVRAKGSAIQPSDGAVI</sequence>
<feature type="region of interest" description="Disordered" evidence="1">
    <location>
        <begin position="145"/>
        <end position="184"/>
    </location>
</feature>
<keyword evidence="3" id="KW-1185">Reference proteome</keyword>
<dbReference type="Pfam" id="PF19952">
    <property type="entry name" value="DUF6414"/>
    <property type="match status" value="1"/>
</dbReference>
<dbReference type="InterPro" id="IPR045633">
    <property type="entry name" value="DUF6414"/>
</dbReference>